<sequence>MPNGARIIVEALKREGVKTIFGIPGLYNMPFYDELYYEIENQEIRHVLMRHEQAAAHAADGFARVTGFPGVVTATSGPGATNLVTGFITAYWDSSPIVAITGQVNRAVIGKMAFQESDTPGIFKDVSKYVVQLKQVQEIPLWIKNAFYIATTGRPGPVVVDIPRDVQIDKLDDVQWPEKPLVKGYKPFKTEIDPIKLKKAAEILVNAEKPIILVGTGAVWSGATPEILNLAETLICPITSTLPGKSAIPHDHPLYLGPMGYYGRAEASLAALESDVMVVIGAKLSDRTFTSYDEMVETGKKFIMINIDPTDSERAFKVDVPMYGDAKVLTRELLNAVMKVGTKKDRSAWMKRVKELRDYYSQFYYPDEPGKIKPWKALKTIRQAIPRDSIVTTGVGQHQMWAEVFWEVLEPRTFLSSTGMGTMGFGLPAAMGAKLARPDKVVVDLDGDGSFLMTGNNLATAVDEHIPIISVIFDNRSLGLVRQVQDLFQEKRIVGVEYGPSPDFVKYAESFGALGFNADSYEELEKDIKTAIKENIPAVIRLPIDRQELALPTLPPGGKLRQVIVSDPRKNS</sequence>
<dbReference type="Pfam" id="PF02775">
    <property type="entry name" value="TPP_enzyme_C"/>
    <property type="match status" value="1"/>
</dbReference>
<dbReference type="InterPro" id="IPR029061">
    <property type="entry name" value="THDP-binding"/>
</dbReference>
<feature type="domain" description="Thiamine pyrophosphate enzyme central" evidence="14">
    <location>
        <begin position="197"/>
        <end position="333"/>
    </location>
</feature>
<comment type="cofactor">
    <cofactor evidence="13">
        <name>Mg(2+)</name>
        <dbReference type="ChEBI" id="CHEBI:18420"/>
    </cofactor>
    <text evidence="13">Binds 1 Mg(2+) ion per subunit.</text>
</comment>
<dbReference type="SUPFAM" id="SSF52518">
    <property type="entry name" value="Thiamin diphosphate-binding fold (THDP-binding)"/>
    <property type="match status" value="2"/>
</dbReference>
<evidence type="ECO:0000259" key="15">
    <source>
        <dbReference type="Pfam" id="PF02775"/>
    </source>
</evidence>
<evidence type="ECO:0000256" key="4">
    <source>
        <dbReference type="ARBA" id="ARBA00007812"/>
    </source>
</evidence>
<accession>A0A1W6K199</accession>
<dbReference type="GO" id="GO:0047553">
    <property type="term" value="F:2-oxoglutarate synthase activity"/>
    <property type="evidence" value="ECO:0007669"/>
    <property type="project" value="UniProtKB-ARBA"/>
</dbReference>
<evidence type="ECO:0000256" key="13">
    <source>
        <dbReference type="RuleBase" id="RU003591"/>
    </source>
</evidence>
<evidence type="ECO:0000256" key="10">
    <source>
        <dbReference type="ARBA" id="ARBA00023052"/>
    </source>
</evidence>
<evidence type="ECO:0000313" key="18">
    <source>
        <dbReference type="Proteomes" id="UP000193404"/>
    </source>
</evidence>
<comment type="subunit">
    <text evidence="5">Heterodimer composed of an alpha and a beta subunit.</text>
</comment>
<dbReference type="InterPro" id="IPR045229">
    <property type="entry name" value="TPP_enz"/>
</dbReference>
<dbReference type="InterPro" id="IPR011766">
    <property type="entry name" value="TPP_enzyme_TPP-bd"/>
</dbReference>
<keyword evidence="9 13" id="KW-0460">Magnesium</keyword>
<dbReference type="EC" id="2.2.1.6" evidence="13"/>
<dbReference type="InterPro" id="IPR039368">
    <property type="entry name" value="AHAS_TPP"/>
</dbReference>
<dbReference type="KEGG" id="aman:B6F84_09905"/>
<dbReference type="Pfam" id="PF02776">
    <property type="entry name" value="TPP_enzyme_N"/>
    <property type="match status" value="1"/>
</dbReference>
<dbReference type="UniPathway" id="UPA00049">
    <property type="reaction ID" value="UER00059"/>
</dbReference>
<proteinExistence type="inferred from homology"/>
<evidence type="ECO:0000259" key="16">
    <source>
        <dbReference type="Pfam" id="PF02776"/>
    </source>
</evidence>
<evidence type="ECO:0000313" key="17">
    <source>
        <dbReference type="EMBL" id="ARM76308.1"/>
    </source>
</evidence>
<dbReference type="GO" id="GO:0050660">
    <property type="term" value="F:flavin adenine dinucleotide binding"/>
    <property type="evidence" value="ECO:0007669"/>
    <property type="project" value="InterPro"/>
</dbReference>
<comment type="similarity">
    <text evidence="4 13">Belongs to the TPP enzyme family.</text>
</comment>
<dbReference type="InterPro" id="IPR012001">
    <property type="entry name" value="Thiamin_PyroP_enz_TPP-bd_dom"/>
</dbReference>
<dbReference type="CDD" id="cd07035">
    <property type="entry name" value="TPP_PYR_POX_like"/>
    <property type="match status" value="1"/>
</dbReference>
<dbReference type="InterPro" id="IPR000399">
    <property type="entry name" value="TPP-bd_CS"/>
</dbReference>
<evidence type="ECO:0000256" key="12">
    <source>
        <dbReference type="ARBA" id="ARBA00048893"/>
    </source>
</evidence>
<dbReference type="GO" id="GO:0018491">
    <property type="term" value="F:2-oxobutyrate synthase activity"/>
    <property type="evidence" value="ECO:0007669"/>
    <property type="project" value="UniProtKB-ARBA"/>
</dbReference>
<comment type="cofactor">
    <cofactor evidence="13">
        <name>thiamine diphosphate</name>
        <dbReference type="ChEBI" id="CHEBI:58937"/>
    </cofactor>
    <text evidence="13">Binds 1 thiamine pyrophosphate per subunit.</text>
</comment>
<dbReference type="RefSeq" id="WP_148692093.1">
    <property type="nucleotide sequence ID" value="NZ_CP020477.1"/>
</dbReference>
<dbReference type="Gene3D" id="3.40.50.970">
    <property type="match status" value="2"/>
</dbReference>
<dbReference type="GO" id="GO:0000287">
    <property type="term" value="F:magnesium ion binding"/>
    <property type="evidence" value="ECO:0007669"/>
    <property type="project" value="UniProtKB-UniRule"/>
</dbReference>
<keyword evidence="11 13" id="KW-0100">Branched-chain amino acid biosynthesis</keyword>
<protein>
    <recommendedName>
        <fullName evidence="13">Acetolactate synthase</fullName>
        <ecNumber evidence="13">2.2.1.6</ecNumber>
    </recommendedName>
</protein>
<evidence type="ECO:0000256" key="9">
    <source>
        <dbReference type="ARBA" id="ARBA00022842"/>
    </source>
</evidence>
<dbReference type="FunFam" id="3.40.50.970:FF:000007">
    <property type="entry name" value="Acetolactate synthase"/>
    <property type="match status" value="1"/>
</dbReference>
<dbReference type="GO" id="GO:0009097">
    <property type="term" value="P:isoleucine biosynthetic process"/>
    <property type="evidence" value="ECO:0007669"/>
    <property type="project" value="UniProtKB-UniPathway"/>
</dbReference>
<evidence type="ECO:0000256" key="11">
    <source>
        <dbReference type="ARBA" id="ARBA00023304"/>
    </source>
</evidence>
<gene>
    <name evidence="17" type="ORF">B6F84_09905</name>
</gene>
<name>A0A1W6K199_9CREN</name>
<keyword evidence="6 13" id="KW-0028">Amino-acid biosynthesis</keyword>
<dbReference type="GO" id="GO:0005948">
    <property type="term" value="C:acetolactate synthase complex"/>
    <property type="evidence" value="ECO:0007669"/>
    <property type="project" value="TreeGrafter"/>
</dbReference>
<feature type="domain" description="Thiamine pyrophosphate enzyme TPP-binding" evidence="15">
    <location>
        <begin position="394"/>
        <end position="541"/>
    </location>
</feature>
<keyword evidence="8 13" id="KW-0479">Metal-binding</keyword>
<dbReference type="InterPro" id="IPR029035">
    <property type="entry name" value="DHS-like_NAD/FAD-binding_dom"/>
</dbReference>
<comment type="catalytic activity">
    <reaction evidence="13">
        <text>2 pyruvate + H(+) = (2S)-2-acetolactate + CO2</text>
        <dbReference type="Rhea" id="RHEA:25249"/>
        <dbReference type="ChEBI" id="CHEBI:15361"/>
        <dbReference type="ChEBI" id="CHEBI:15378"/>
        <dbReference type="ChEBI" id="CHEBI:16526"/>
        <dbReference type="ChEBI" id="CHEBI:58476"/>
        <dbReference type="EC" id="2.2.1.6"/>
    </reaction>
</comment>
<dbReference type="GO" id="GO:0003984">
    <property type="term" value="F:acetolactate synthase activity"/>
    <property type="evidence" value="ECO:0007669"/>
    <property type="project" value="UniProtKB-EC"/>
</dbReference>
<dbReference type="PANTHER" id="PTHR18968:SF13">
    <property type="entry name" value="ACETOLACTATE SYNTHASE CATALYTIC SUBUNIT, MITOCHONDRIAL"/>
    <property type="match status" value="1"/>
</dbReference>
<dbReference type="OrthoDB" id="6837at2157"/>
<dbReference type="GO" id="GO:0019164">
    <property type="term" value="F:pyruvate synthase activity"/>
    <property type="evidence" value="ECO:0007669"/>
    <property type="project" value="UniProtKB-ARBA"/>
</dbReference>
<dbReference type="CDD" id="cd02015">
    <property type="entry name" value="TPP_AHAS"/>
    <property type="match status" value="1"/>
</dbReference>
<comment type="function">
    <text evidence="1">Catalyzes the coenzyme A-dependent oxidative decarboxylation of different 2-oxoacids such as 2-oxoglutarate, pyruvate and 2-oxobutyrate to form their CoA derivatives.</text>
</comment>
<evidence type="ECO:0000256" key="5">
    <source>
        <dbReference type="ARBA" id="ARBA00011631"/>
    </source>
</evidence>
<keyword evidence="7 13" id="KW-0808">Transferase</keyword>
<organism evidence="17 18">
    <name type="scientific">Acidianus manzaensis</name>
    <dbReference type="NCBI Taxonomy" id="282676"/>
    <lineage>
        <taxon>Archaea</taxon>
        <taxon>Thermoproteota</taxon>
        <taxon>Thermoprotei</taxon>
        <taxon>Sulfolobales</taxon>
        <taxon>Sulfolobaceae</taxon>
        <taxon>Acidianus</taxon>
    </lineage>
</organism>
<dbReference type="PROSITE" id="PS00187">
    <property type="entry name" value="TPP_ENZYMES"/>
    <property type="match status" value="1"/>
</dbReference>
<dbReference type="InterPro" id="IPR012846">
    <property type="entry name" value="Acetolactate_synth_lsu"/>
</dbReference>
<evidence type="ECO:0000256" key="6">
    <source>
        <dbReference type="ARBA" id="ARBA00022605"/>
    </source>
</evidence>
<dbReference type="NCBIfam" id="NF005039">
    <property type="entry name" value="PRK06456.1"/>
    <property type="match status" value="1"/>
</dbReference>
<dbReference type="Gene3D" id="3.40.50.1220">
    <property type="entry name" value="TPP-binding domain"/>
    <property type="match status" value="1"/>
</dbReference>
<evidence type="ECO:0000256" key="7">
    <source>
        <dbReference type="ARBA" id="ARBA00022679"/>
    </source>
</evidence>
<comment type="catalytic activity">
    <reaction evidence="12">
        <text>a 2-oxocarboxylate + 2 oxidized [2Fe-2S]-[ferredoxin] + CoA = an acyl-CoA + 2 reduced [2Fe-2S]-[ferredoxin] + CO2 + H(+)</text>
        <dbReference type="Rhea" id="RHEA:42316"/>
        <dbReference type="Rhea" id="RHEA-COMP:10000"/>
        <dbReference type="Rhea" id="RHEA-COMP:10001"/>
        <dbReference type="ChEBI" id="CHEBI:15378"/>
        <dbReference type="ChEBI" id="CHEBI:16526"/>
        <dbReference type="ChEBI" id="CHEBI:33737"/>
        <dbReference type="ChEBI" id="CHEBI:33738"/>
        <dbReference type="ChEBI" id="CHEBI:35179"/>
        <dbReference type="ChEBI" id="CHEBI:57287"/>
        <dbReference type="ChEBI" id="CHEBI:58342"/>
        <dbReference type="EC" id="1.2.7.11"/>
    </reaction>
</comment>
<evidence type="ECO:0000259" key="14">
    <source>
        <dbReference type="Pfam" id="PF00205"/>
    </source>
</evidence>
<evidence type="ECO:0000256" key="3">
    <source>
        <dbReference type="ARBA" id="ARBA00005025"/>
    </source>
</evidence>
<reference evidence="17 18" key="1">
    <citation type="submission" date="2017-03" db="EMBL/GenBank/DDBJ databases">
        <title>Sulfur activation and transportation mechanism of thermophilic Archaea Acidianus manzaensis YN-25.</title>
        <authorList>
            <person name="Ma Y."/>
            <person name="Yang Y."/>
            <person name="Xia J."/>
        </authorList>
    </citation>
    <scope>NUCLEOTIDE SEQUENCE [LARGE SCALE GENOMIC DNA]</scope>
    <source>
        <strain evidence="17 18">YN-25</strain>
    </source>
</reference>
<dbReference type="GO" id="GO:0030976">
    <property type="term" value="F:thiamine pyrophosphate binding"/>
    <property type="evidence" value="ECO:0007669"/>
    <property type="project" value="UniProtKB-UniRule"/>
</dbReference>
<dbReference type="NCBIfam" id="TIGR00118">
    <property type="entry name" value="acolac_lg"/>
    <property type="match status" value="1"/>
</dbReference>
<evidence type="ECO:0000256" key="1">
    <source>
        <dbReference type="ARBA" id="ARBA00003908"/>
    </source>
</evidence>
<dbReference type="UniPathway" id="UPA00047">
    <property type="reaction ID" value="UER00055"/>
</dbReference>
<dbReference type="PANTHER" id="PTHR18968">
    <property type="entry name" value="THIAMINE PYROPHOSPHATE ENZYMES"/>
    <property type="match status" value="1"/>
</dbReference>
<comment type="pathway">
    <text evidence="3 13">Amino-acid biosynthesis; L-valine biosynthesis; L-valine from pyruvate: step 1/4.</text>
</comment>
<keyword evidence="18" id="KW-1185">Reference proteome</keyword>
<dbReference type="GeneID" id="41591239"/>
<dbReference type="AlphaFoldDB" id="A0A1W6K199"/>
<dbReference type="SUPFAM" id="SSF52467">
    <property type="entry name" value="DHS-like NAD/FAD-binding domain"/>
    <property type="match status" value="1"/>
</dbReference>
<dbReference type="STRING" id="282676.B6F84_09905"/>
<keyword evidence="10 13" id="KW-0786">Thiamine pyrophosphate</keyword>
<dbReference type="InterPro" id="IPR012000">
    <property type="entry name" value="Thiamin_PyroP_enz_cen_dom"/>
</dbReference>
<dbReference type="Pfam" id="PF00205">
    <property type="entry name" value="TPP_enzyme_M"/>
    <property type="match status" value="1"/>
</dbReference>
<dbReference type="GO" id="GO:0009099">
    <property type="term" value="P:L-valine biosynthetic process"/>
    <property type="evidence" value="ECO:0007669"/>
    <property type="project" value="UniProtKB-UniPathway"/>
</dbReference>
<feature type="domain" description="Thiamine pyrophosphate enzyme N-terminal TPP-binding" evidence="16">
    <location>
        <begin position="3"/>
        <end position="118"/>
    </location>
</feature>
<evidence type="ECO:0000256" key="8">
    <source>
        <dbReference type="ARBA" id="ARBA00022723"/>
    </source>
</evidence>
<comment type="pathway">
    <text evidence="2 13">Amino-acid biosynthesis; L-isoleucine biosynthesis; L-isoleucine from 2-oxobutanoate: step 1/4.</text>
</comment>
<evidence type="ECO:0000256" key="2">
    <source>
        <dbReference type="ARBA" id="ARBA00004974"/>
    </source>
</evidence>
<dbReference type="EMBL" id="CP020477">
    <property type="protein sequence ID" value="ARM76308.1"/>
    <property type="molecule type" value="Genomic_DNA"/>
</dbReference>
<dbReference type="Proteomes" id="UP000193404">
    <property type="component" value="Chromosome"/>
</dbReference>